<feature type="transmembrane region" description="Helical" evidence="8">
    <location>
        <begin position="112"/>
        <end position="131"/>
    </location>
</feature>
<gene>
    <name evidence="10" type="ORF">P5673_019152</name>
</gene>
<dbReference type="Proteomes" id="UP001249851">
    <property type="component" value="Unassembled WGS sequence"/>
</dbReference>
<evidence type="ECO:0000256" key="7">
    <source>
        <dbReference type="ARBA" id="ARBA00023224"/>
    </source>
</evidence>
<sequence>MDVKGYPDNESFSPARHLFESTCFDMDSTAVKISRLVPYVFVITFSAVGNILVPLVVFRAQSMRKAVNFFIVNMAISDLLITLVYMPRVVSILLAGYRWLAKGLAGLVFCKLVYFVHETALSVSIFSAVCISGERFLAVIRPLRTWNRDNKLARILITVTWIGSLSMRIPILMANEIQEINGKTYCALFLDGVFWPGSTAVYHKLNLIGMYATPLGVMVILYSATLFTLKNRNRPGNPVAPKTTMQPSDIRNRKVSRMVLLVLTAFLLCWMLYFVVAVMESYDIDILCDVRYFRLFLAHFNCALTPVFYALFSENYRREFKSILFACYGESRVRSMTSQQALDGRHMFHESRTSHTKLFFHRKT</sequence>
<dbReference type="FunFam" id="1.20.1070.10:FF:000291">
    <property type="entry name" value="Predicted protein"/>
    <property type="match status" value="1"/>
</dbReference>
<dbReference type="PRINTS" id="PR00237">
    <property type="entry name" value="GPCRRHODOPSN"/>
</dbReference>
<feature type="domain" description="G-protein coupled receptors family 1 profile" evidence="9">
    <location>
        <begin position="49"/>
        <end position="309"/>
    </location>
</feature>
<dbReference type="GO" id="GO:0005886">
    <property type="term" value="C:plasma membrane"/>
    <property type="evidence" value="ECO:0007669"/>
    <property type="project" value="TreeGrafter"/>
</dbReference>
<organism evidence="10 11">
    <name type="scientific">Acropora cervicornis</name>
    <name type="common">Staghorn coral</name>
    <dbReference type="NCBI Taxonomy" id="6130"/>
    <lineage>
        <taxon>Eukaryota</taxon>
        <taxon>Metazoa</taxon>
        <taxon>Cnidaria</taxon>
        <taxon>Anthozoa</taxon>
        <taxon>Hexacorallia</taxon>
        <taxon>Scleractinia</taxon>
        <taxon>Astrocoeniina</taxon>
        <taxon>Acroporidae</taxon>
        <taxon>Acropora</taxon>
    </lineage>
</organism>
<feature type="transmembrane region" description="Helical" evidence="8">
    <location>
        <begin position="36"/>
        <end position="58"/>
    </location>
</feature>
<evidence type="ECO:0000256" key="2">
    <source>
        <dbReference type="ARBA" id="ARBA00022692"/>
    </source>
</evidence>
<dbReference type="EMBL" id="JARQWQ010000044">
    <property type="protein sequence ID" value="KAK2558442.1"/>
    <property type="molecule type" value="Genomic_DNA"/>
</dbReference>
<feature type="transmembrane region" description="Helical" evidence="8">
    <location>
        <begin position="258"/>
        <end position="279"/>
    </location>
</feature>
<dbReference type="GO" id="GO:0004930">
    <property type="term" value="F:G protein-coupled receptor activity"/>
    <property type="evidence" value="ECO:0007669"/>
    <property type="project" value="UniProtKB-KW"/>
</dbReference>
<dbReference type="CDD" id="cd00637">
    <property type="entry name" value="7tm_classA_rhodopsin-like"/>
    <property type="match status" value="1"/>
</dbReference>
<keyword evidence="2 8" id="KW-0812">Transmembrane</keyword>
<evidence type="ECO:0000256" key="3">
    <source>
        <dbReference type="ARBA" id="ARBA00022989"/>
    </source>
</evidence>
<evidence type="ECO:0000256" key="4">
    <source>
        <dbReference type="ARBA" id="ARBA00023040"/>
    </source>
</evidence>
<feature type="transmembrane region" description="Helical" evidence="8">
    <location>
        <begin position="208"/>
        <end position="229"/>
    </location>
</feature>
<evidence type="ECO:0000256" key="1">
    <source>
        <dbReference type="ARBA" id="ARBA00004141"/>
    </source>
</evidence>
<accession>A0AAD9QBW9</accession>
<protein>
    <submittedName>
        <fullName evidence="10">Somatostatin receptor type 4</fullName>
    </submittedName>
</protein>
<dbReference type="PANTHER" id="PTHR45695:SF9">
    <property type="entry name" value="LEUCOKININ RECEPTOR"/>
    <property type="match status" value="1"/>
</dbReference>
<keyword evidence="7" id="KW-0807">Transducer</keyword>
<keyword evidence="3 8" id="KW-1133">Transmembrane helix</keyword>
<reference evidence="10" key="1">
    <citation type="journal article" date="2023" name="G3 (Bethesda)">
        <title>Whole genome assembly and annotation of the endangered Caribbean coral Acropora cervicornis.</title>
        <authorList>
            <person name="Selwyn J.D."/>
            <person name="Vollmer S.V."/>
        </authorList>
    </citation>
    <scope>NUCLEOTIDE SEQUENCE</scope>
    <source>
        <strain evidence="10">K2</strain>
    </source>
</reference>
<evidence type="ECO:0000256" key="5">
    <source>
        <dbReference type="ARBA" id="ARBA00023136"/>
    </source>
</evidence>
<dbReference type="PROSITE" id="PS50262">
    <property type="entry name" value="G_PROTEIN_RECEP_F1_2"/>
    <property type="match status" value="1"/>
</dbReference>
<dbReference type="PANTHER" id="PTHR45695">
    <property type="entry name" value="LEUCOKININ RECEPTOR-RELATED"/>
    <property type="match status" value="1"/>
</dbReference>
<keyword evidence="11" id="KW-1185">Reference proteome</keyword>
<evidence type="ECO:0000313" key="10">
    <source>
        <dbReference type="EMBL" id="KAK2558442.1"/>
    </source>
</evidence>
<comment type="caution">
    <text evidence="10">The sequence shown here is derived from an EMBL/GenBank/DDBJ whole genome shotgun (WGS) entry which is preliminary data.</text>
</comment>
<feature type="transmembrane region" description="Helical" evidence="8">
    <location>
        <begin position="79"/>
        <end position="100"/>
    </location>
</feature>
<keyword evidence="4" id="KW-0297">G-protein coupled receptor</keyword>
<comment type="subcellular location">
    <subcellularLocation>
        <location evidence="1">Membrane</location>
        <topology evidence="1">Multi-pass membrane protein</topology>
    </subcellularLocation>
</comment>
<feature type="transmembrane region" description="Helical" evidence="8">
    <location>
        <begin position="291"/>
        <end position="312"/>
    </location>
</feature>
<evidence type="ECO:0000313" key="11">
    <source>
        <dbReference type="Proteomes" id="UP001249851"/>
    </source>
</evidence>
<name>A0AAD9QBW9_ACRCE</name>
<keyword evidence="5 8" id="KW-0472">Membrane</keyword>
<dbReference type="Gene3D" id="1.20.1070.10">
    <property type="entry name" value="Rhodopsin 7-helix transmembrane proteins"/>
    <property type="match status" value="1"/>
</dbReference>
<evidence type="ECO:0000256" key="6">
    <source>
        <dbReference type="ARBA" id="ARBA00023170"/>
    </source>
</evidence>
<dbReference type="Pfam" id="PF00001">
    <property type="entry name" value="7tm_1"/>
    <property type="match status" value="1"/>
</dbReference>
<keyword evidence="6 10" id="KW-0675">Receptor</keyword>
<reference evidence="10" key="2">
    <citation type="journal article" date="2023" name="Science">
        <title>Genomic signatures of disease resistance in endangered staghorn corals.</title>
        <authorList>
            <person name="Vollmer S.V."/>
            <person name="Selwyn J.D."/>
            <person name="Despard B.A."/>
            <person name="Roesel C.L."/>
        </authorList>
    </citation>
    <scope>NUCLEOTIDE SEQUENCE</scope>
    <source>
        <strain evidence="10">K2</strain>
    </source>
</reference>
<proteinExistence type="predicted"/>
<dbReference type="AlphaFoldDB" id="A0AAD9QBW9"/>
<evidence type="ECO:0000256" key="8">
    <source>
        <dbReference type="SAM" id="Phobius"/>
    </source>
</evidence>
<dbReference type="InterPro" id="IPR017452">
    <property type="entry name" value="GPCR_Rhodpsn_7TM"/>
</dbReference>
<dbReference type="SUPFAM" id="SSF81321">
    <property type="entry name" value="Family A G protein-coupled receptor-like"/>
    <property type="match status" value="1"/>
</dbReference>
<feature type="transmembrane region" description="Helical" evidence="8">
    <location>
        <begin position="152"/>
        <end position="173"/>
    </location>
</feature>
<dbReference type="InterPro" id="IPR000276">
    <property type="entry name" value="GPCR_Rhodpsn"/>
</dbReference>
<evidence type="ECO:0000259" key="9">
    <source>
        <dbReference type="PROSITE" id="PS50262"/>
    </source>
</evidence>